<dbReference type="PANTHER" id="PTHR36154:SF1">
    <property type="entry name" value="DNA-BINDING TRANSCRIPTIONAL ACTIVATOR ALPA"/>
    <property type="match status" value="1"/>
</dbReference>
<keyword evidence="2" id="KW-1185">Reference proteome</keyword>
<dbReference type="InterPro" id="IPR010260">
    <property type="entry name" value="AlpA"/>
</dbReference>
<organism evidence="1 2">
    <name type="scientific">Sphingomonas immobilis</name>
    <dbReference type="NCBI Taxonomy" id="3063997"/>
    <lineage>
        <taxon>Bacteria</taxon>
        <taxon>Pseudomonadati</taxon>
        <taxon>Pseudomonadota</taxon>
        <taxon>Alphaproteobacteria</taxon>
        <taxon>Sphingomonadales</taxon>
        <taxon>Sphingomonadaceae</taxon>
        <taxon>Sphingomonas</taxon>
    </lineage>
</organism>
<proteinExistence type="predicted"/>
<dbReference type="Gene3D" id="1.10.238.160">
    <property type="match status" value="1"/>
</dbReference>
<dbReference type="EMBL" id="JAUQSZ010000007">
    <property type="protein sequence ID" value="MDO7842883.1"/>
    <property type="molecule type" value="Genomic_DNA"/>
</dbReference>
<dbReference type="RefSeq" id="WP_304561345.1">
    <property type="nucleotide sequence ID" value="NZ_JAUQSZ010000007.1"/>
</dbReference>
<gene>
    <name evidence="1" type="ORF">Q5H94_11150</name>
</gene>
<dbReference type="PANTHER" id="PTHR36154">
    <property type="entry name" value="DNA-BINDING TRANSCRIPTIONAL ACTIVATOR ALPA"/>
    <property type="match status" value="1"/>
</dbReference>
<comment type="caution">
    <text evidence="1">The sequence shown here is derived from an EMBL/GenBank/DDBJ whole genome shotgun (WGS) entry which is preliminary data.</text>
</comment>
<reference evidence="1" key="1">
    <citation type="submission" date="2023-07" db="EMBL/GenBank/DDBJ databases">
        <authorList>
            <person name="Kim M.K."/>
        </authorList>
    </citation>
    <scope>NUCLEOTIDE SEQUENCE</scope>
    <source>
        <strain evidence="1">CA1-15</strain>
    </source>
</reference>
<sequence length="66" mass="7681">MNETDDRFLRIGDVINKTGRSRAAIYRMIAQGQFPRQERIGVRAVGWRLSAVLQWMSAPTEFREAR</sequence>
<dbReference type="Proteomes" id="UP001176468">
    <property type="component" value="Unassembled WGS sequence"/>
</dbReference>
<evidence type="ECO:0000313" key="1">
    <source>
        <dbReference type="EMBL" id="MDO7842883.1"/>
    </source>
</evidence>
<dbReference type="Pfam" id="PF05930">
    <property type="entry name" value="Phage_AlpA"/>
    <property type="match status" value="1"/>
</dbReference>
<name>A0ABT9A026_9SPHN</name>
<evidence type="ECO:0000313" key="2">
    <source>
        <dbReference type="Proteomes" id="UP001176468"/>
    </source>
</evidence>
<accession>A0ABT9A026</accession>
<protein>
    <submittedName>
        <fullName evidence="1">AlpA family phage regulatory protein</fullName>
    </submittedName>
</protein>
<dbReference type="InterPro" id="IPR052931">
    <property type="entry name" value="Prophage_regulatory_activator"/>
</dbReference>